<keyword evidence="2" id="KW-1185">Reference proteome</keyword>
<reference evidence="1 2" key="1">
    <citation type="submission" date="2021-06" db="EMBL/GenBank/DDBJ databases">
        <title>Caerostris extrusa draft genome.</title>
        <authorList>
            <person name="Kono N."/>
            <person name="Arakawa K."/>
        </authorList>
    </citation>
    <scope>NUCLEOTIDE SEQUENCE [LARGE SCALE GENOMIC DNA]</scope>
</reference>
<dbReference type="AlphaFoldDB" id="A0AAV4PI81"/>
<organism evidence="1 2">
    <name type="scientific">Caerostris extrusa</name>
    <name type="common">Bark spider</name>
    <name type="synonym">Caerostris bankana</name>
    <dbReference type="NCBI Taxonomy" id="172846"/>
    <lineage>
        <taxon>Eukaryota</taxon>
        <taxon>Metazoa</taxon>
        <taxon>Ecdysozoa</taxon>
        <taxon>Arthropoda</taxon>
        <taxon>Chelicerata</taxon>
        <taxon>Arachnida</taxon>
        <taxon>Araneae</taxon>
        <taxon>Araneomorphae</taxon>
        <taxon>Entelegynae</taxon>
        <taxon>Araneoidea</taxon>
        <taxon>Araneidae</taxon>
        <taxon>Caerostris</taxon>
    </lineage>
</organism>
<evidence type="ECO:0000313" key="1">
    <source>
        <dbReference type="EMBL" id="GIX94812.1"/>
    </source>
</evidence>
<accession>A0AAV4PI81</accession>
<protein>
    <submittedName>
        <fullName evidence="1">Uncharacterized protein</fullName>
    </submittedName>
</protein>
<name>A0AAV4PI81_CAEEX</name>
<gene>
    <name evidence="1" type="ORF">CEXT_234681</name>
</gene>
<evidence type="ECO:0000313" key="2">
    <source>
        <dbReference type="Proteomes" id="UP001054945"/>
    </source>
</evidence>
<sequence>MKKAHPGVIKCWCSLIVHAQKPVLEDTVGKLKDFDRSSVSKRLFSCMRMFVNDARRTNGCHDSFHLCGFDPSPVCTIGGIGLLFSGPFHFGLKKMSVNVCFKNVK</sequence>
<comment type="caution">
    <text evidence="1">The sequence shown here is derived from an EMBL/GenBank/DDBJ whole genome shotgun (WGS) entry which is preliminary data.</text>
</comment>
<proteinExistence type="predicted"/>
<dbReference type="EMBL" id="BPLR01004430">
    <property type="protein sequence ID" value="GIX94812.1"/>
    <property type="molecule type" value="Genomic_DNA"/>
</dbReference>
<dbReference type="Proteomes" id="UP001054945">
    <property type="component" value="Unassembled WGS sequence"/>
</dbReference>